<keyword evidence="2" id="KW-0732">Signal</keyword>
<dbReference type="PIRSF" id="PIRSF017082">
    <property type="entry name" value="YflP"/>
    <property type="match status" value="1"/>
</dbReference>
<comment type="caution">
    <text evidence="3">The sequence shown here is derived from an EMBL/GenBank/DDBJ whole genome shotgun (WGS) entry which is preliminary data.</text>
</comment>
<dbReference type="EMBL" id="NEVS01000004">
    <property type="protein sequence ID" value="OZI62267.1"/>
    <property type="molecule type" value="Genomic_DNA"/>
</dbReference>
<dbReference type="CDD" id="cd13578">
    <property type="entry name" value="PBP2_Bug27"/>
    <property type="match status" value="1"/>
</dbReference>
<sequence length="331" mass="35120">MTSPTLRLRAALGIAAALALAPFSGHAADSYPSMPVRLIVPYTAGGGVDLIARLMAERLHDTLGQSIIVENKPGASGMIGANYVAKAKPDGYTILLSAAGEIVVNPSLYKEKMMFDPARELASVTLVARIPNVLVVNPSVPAKNTAELLAYAKSQPGKLTFSSSGIGNLQHVCGELLDRMAGVDIRHIPYKGAAQQIADVVARHVTMTFTSVAAAMPFIKSGQVRPIAVTSAHRVEALPDVPALTETPQLAGYEVVNWFGLFAPGATPAPILDKLNQAALAAMRDPRLLQALKDQGAEPAPSSRQDFDAFRRAETAKFAKVIEQTHITLQE</sequence>
<dbReference type="Gene3D" id="3.40.190.10">
    <property type="entry name" value="Periplasmic binding protein-like II"/>
    <property type="match status" value="1"/>
</dbReference>
<dbReference type="OrthoDB" id="8678477at2"/>
<dbReference type="AlphaFoldDB" id="A0A261UL58"/>
<gene>
    <name evidence="3" type="ORF">CAL28_23990</name>
</gene>
<feature type="signal peptide" evidence="2">
    <location>
        <begin position="1"/>
        <end position="27"/>
    </location>
</feature>
<dbReference type="PANTHER" id="PTHR42928">
    <property type="entry name" value="TRICARBOXYLATE-BINDING PROTEIN"/>
    <property type="match status" value="1"/>
</dbReference>
<accession>A0A261UL58</accession>
<dbReference type="RefSeq" id="WP_094843648.1">
    <property type="nucleotide sequence ID" value="NZ_NEVS01000004.1"/>
</dbReference>
<dbReference type="SUPFAM" id="SSF53850">
    <property type="entry name" value="Periplasmic binding protein-like II"/>
    <property type="match status" value="1"/>
</dbReference>
<dbReference type="Gene3D" id="3.40.190.150">
    <property type="entry name" value="Bordetella uptake gene, domain 1"/>
    <property type="match status" value="1"/>
</dbReference>
<evidence type="ECO:0000256" key="1">
    <source>
        <dbReference type="ARBA" id="ARBA00006987"/>
    </source>
</evidence>
<comment type="similarity">
    <text evidence="1">Belongs to the UPF0065 (bug) family.</text>
</comment>
<dbReference type="InterPro" id="IPR005064">
    <property type="entry name" value="BUG"/>
</dbReference>
<feature type="chain" id="PRO_5012944021" evidence="2">
    <location>
        <begin position="28"/>
        <end position="331"/>
    </location>
</feature>
<reference evidence="4" key="1">
    <citation type="submission" date="2017-05" db="EMBL/GenBank/DDBJ databases">
        <title>Complete and WGS of Bordetella genogroups.</title>
        <authorList>
            <person name="Spilker T."/>
            <person name="Lipuma J."/>
        </authorList>
    </citation>
    <scope>NUCLEOTIDE SEQUENCE [LARGE SCALE GENOMIC DNA]</scope>
    <source>
        <strain evidence="4">AU8856</strain>
    </source>
</reference>
<evidence type="ECO:0000313" key="4">
    <source>
        <dbReference type="Proteomes" id="UP000215767"/>
    </source>
</evidence>
<dbReference type="PANTHER" id="PTHR42928:SF5">
    <property type="entry name" value="BLR1237 PROTEIN"/>
    <property type="match status" value="1"/>
</dbReference>
<dbReference type="Proteomes" id="UP000215767">
    <property type="component" value="Unassembled WGS sequence"/>
</dbReference>
<keyword evidence="4" id="KW-1185">Reference proteome</keyword>
<evidence type="ECO:0000256" key="2">
    <source>
        <dbReference type="SAM" id="SignalP"/>
    </source>
</evidence>
<dbReference type="Pfam" id="PF03401">
    <property type="entry name" value="TctC"/>
    <property type="match status" value="1"/>
</dbReference>
<evidence type="ECO:0000313" key="3">
    <source>
        <dbReference type="EMBL" id="OZI62267.1"/>
    </source>
</evidence>
<protein>
    <submittedName>
        <fullName evidence="3">Tat pathway signal protein</fullName>
    </submittedName>
</protein>
<dbReference type="InterPro" id="IPR042100">
    <property type="entry name" value="Bug_dom1"/>
</dbReference>
<name>A0A261UL58_9BORD</name>
<proteinExistence type="inferred from homology"/>
<organism evidence="3 4">
    <name type="scientific">Bordetella genomosp. 11</name>
    <dbReference type="NCBI Taxonomy" id="1416808"/>
    <lineage>
        <taxon>Bacteria</taxon>
        <taxon>Pseudomonadati</taxon>
        <taxon>Pseudomonadota</taxon>
        <taxon>Betaproteobacteria</taxon>
        <taxon>Burkholderiales</taxon>
        <taxon>Alcaligenaceae</taxon>
        <taxon>Bordetella</taxon>
    </lineage>
</organism>